<organism evidence="1 2">
    <name type="scientific">Streptacidiphilus pinicola</name>
    <dbReference type="NCBI Taxonomy" id="2219663"/>
    <lineage>
        <taxon>Bacteria</taxon>
        <taxon>Bacillati</taxon>
        <taxon>Actinomycetota</taxon>
        <taxon>Actinomycetes</taxon>
        <taxon>Kitasatosporales</taxon>
        <taxon>Streptomycetaceae</taxon>
        <taxon>Streptacidiphilus</taxon>
    </lineage>
</organism>
<gene>
    <name evidence="1" type="ORF">DN069_21445</name>
</gene>
<name>A0A2X0IIW2_9ACTN</name>
<dbReference type="AlphaFoldDB" id="A0A2X0IIW2"/>
<reference evidence="1 2" key="1">
    <citation type="submission" date="2018-06" db="EMBL/GenBank/DDBJ databases">
        <title>Streptacidiphilus pinicola sp. nov., isolated from pine grove soil.</title>
        <authorList>
            <person name="Roh S.G."/>
            <person name="Park S."/>
            <person name="Kim M.-K."/>
            <person name="Yun B.-R."/>
            <person name="Park J."/>
            <person name="Kim M.J."/>
            <person name="Kim Y.S."/>
            <person name="Kim S.B."/>
        </authorList>
    </citation>
    <scope>NUCLEOTIDE SEQUENCE [LARGE SCALE GENOMIC DNA]</scope>
    <source>
        <strain evidence="1 2">MMS16-CNU450</strain>
    </source>
</reference>
<protein>
    <submittedName>
        <fullName evidence="1">Uncharacterized protein</fullName>
    </submittedName>
</protein>
<evidence type="ECO:0000313" key="1">
    <source>
        <dbReference type="EMBL" id="RAG83563.1"/>
    </source>
</evidence>
<proteinExistence type="predicted"/>
<dbReference type="OrthoDB" id="10013895at2"/>
<keyword evidence="2" id="KW-1185">Reference proteome</keyword>
<sequence length="79" mass="9435">MTSIRTYEGEIRICTRCGQPAFLGGISERTGEWWLHFTEQYDGVHCNRFPLAGPVRKIPWDFKSRQHVKERYPDLRPRR</sequence>
<evidence type="ECO:0000313" key="2">
    <source>
        <dbReference type="Proteomes" id="UP000248889"/>
    </source>
</evidence>
<accession>A0A2X0IIW2</accession>
<dbReference type="RefSeq" id="WP_111503234.1">
    <property type="nucleotide sequence ID" value="NZ_QKYN01000084.1"/>
</dbReference>
<dbReference type="EMBL" id="QKYN01000084">
    <property type="protein sequence ID" value="RAG83563.1"/>
    <property type="molecule type" value="Genomic_DNA"/>
</dbReference>
<comment type="caution">
    <text evidence="1">The sequence shown here is derived from an EMBL/GenBank/DDBJ whole genome shotgun (WGS) entry which is preliminary data.</text>
</comment>
<dbReference type="Proteomes" id="UP000248889">
    <property type="component" value="Unassembled WGS sequence"/>
</dbReference>